<feature type="domain" description="Protein FecR C-terminal" evidence="3">
    <location>
        <begin position="286"/>
        <end position="344"/>
    </location>
</feature>
<dbReference type="PANTHER" id="PTHR30273">
    <property type="entry name" value="PERIPLASMIC SIGNAL SENSOR AND SIGMA FACTOR ACTIVATOR FECR-RELATED"/>
    <property type="match status" value="1"/>
</dbReference>
<dbReference type="EMBL" id="FQUS01000001">
    <property type="protein sequence ID" value="SHE45859.1"/>
    <property type="molecule type" value="Genomic_DNA"/>
</dbReference>
<name>A0A1M4TMZ0_9BACT</name>
<dbReference type="PIRSF" id="PIRSF018266">
    <property type="entry name" value="FecR"/>
    <property type="match status" value="1"/>
</dbReference>
<accession>A0A1M4TMZ0</accession>
<proteinExistence type="predicted"/>
<sequence>MSKNEEEIERLLADDSFVAWIEGSASEKEIAKWRAWLENDPARKQILKEAQSFHGEIDFKGSRRPEVDTELYRLKEAVDNFERSAERENETAIFRIHHKTSYSNVAAVILLLVTVLSIATFINPPEVYQSDSLENAPRELITATTQNGQQKALALSDGSKIILNANSSLTYPSQYTGGDLEVSLEGEAYFNIVNNPGSGKRSFSVNVPGGAVEVVGTKFNVNTYDQTTEVVLVEGRVDVKMRDRLSRVKDSYVMAPGEMSRMSLPDGTINTTRVESDMYVAWTQDKLVFDRTPLAEVAKRIKDIYGVDFQLNDYELRETLVSGSLPNNNINVFLNTLENMLERPVTNKNGVIILGEQKSETNHE</sequence>
<dbReference type="Proteomes" id="UP000184041">
    <property type="component" value="Unassembled WGS sequence"/>
</dbReference>
<evidence type="ECO:0000259" key="2">
    <source>
        <dbReference type="Pfam" id="PF04773"/>
    </source>
</evidence>
<dbReference type="RefSeq" id="WP_073059067.1">
    <property type="nucleotide sequence ID" value="NZ_FQUS01000001.1"/>
</dbReference>
<dbReference type="Pfam" id="PF04773">
    <property type="entry name" value="FecR"/>
    <property type="match status" value="1"/>
</dbReference>
<reference evidence="4 5" key="1">
    <citation type="submission" date="2016-11" db="EMBL/GenBank/DDBJ databases">
        <authorList>
            <person name="Jaros S."/>
            <person name="Januszkiewicz K."/>
            <person name="Wedrychowicz H."/>
        </authorList>
    </citation>
    <scope>NUCLEOTIDE SEQUENCE [LARGE SCALE GENOMIC DNA]</scope>
    <source>
        <strain evidence="4 5">DSM 21986</strain>
    </source>
</reference>
<organism evidence="4 5">
    <name type="scientific">Fodinibius roseus</name>
    <dbReference type="NCBI Taxonomy" id="1194090"/>
    <lineage>
        <taxon>Bacteria</taxon>
        <taxon>Pseudomonadati</taxon>
        <taxon>Balneolota</taxon>
        <taxon>Balneolia</taxon>
        <taxon>Balneolales</taxon>
        <taxon>Balneolaceae</taxon>
        <taxon>Fodinibius</taxon>
    </lineage>
</organism>
<protein>
    <submittedName>
        <fullName evidence="4">FecR family protein</fullName>
    </submittedName>
</protein>
<dbReference type="Pfam" id="PF16344">
    <property type="entry name" value="FecR_C"/>
    <property type="match status" value="1"/>
</dbReference>
<dbReference type="STRING" id="1194090.SAMN05443144_101338"/>
<dbReference type="InterPro" id="IPR006860">
    <property type="entry name" value="FecR"/>
</dbReference>
<feature type="transmembrane region" description="Helical" evidence="1">
    <location>
        <begin position="102"/>
        <end position="122"/>
    </location>
</feature>
<keyword evidence="5" id="KW-1185">Reference proteome</keyword>
<keyword evidence="1" id="KW-0472">Membrane</keyword>
<dbReference type="Gene3D" id="3.55.50.30">
    <property type="match status" value="1"/>
</dbReference>
<dbReference type="InterPro" id="IPR012373">
    <property type="entry name" value="Ferrdict_sens_TM"/>
</dbReference>
<evidence type="ECO:0000259" key="3">
    <source>
        <dbReference type="Pfam" id="PF16344"/>
    </source>
</evidence>
<dbReference type="InterPro" id="IPR032508">
    <property type="entry name" value="FecR_C"/>
</dbReference>
<evidence type="ECO:0000256" key="1">
    <source>
        <dbReference type="SAM" id="Phobius"/>
    </source>
</evidence>
<dbReference type="GO" id="GO:0016989">
    <property type="term" value="F:sigma factor antagonist activity"/>
    <property type="evidence" value="ECO:0007669"/>
    <property type="project" value="TreeGrafter"/>
</dbReference>
<dbReference type="Gene3D" id="2.60.120.1440">
    <property type="match status" value="1"/>
</dbReference>
<keyword evidence="1" id="KW-0812">Transmembrane</keyword>
<gene>
    <name evidence="4" type="ORF">SAMN05443144_101338</name>
</gene>
<evidence type="ECO:0000313" key="4">
    <source>
        <dbReference type="EMBL" id="SHE45859.1"/>
    </source>
</evidence>
<evidence type="ECO:0000313" key="5">
    <source>
        <dbReference type="Proteomes" id="UP000184041"/>
    </source>
</evidence>
<dbReference type="OrthoDB" id="1523735at2"/>
<dbReference type="AlphaFoldDB" id="A0A1M4TMZ0"/>
<feature type="domain" description="FecR protein" evidence="2">
    <location>
        <begin position="143"/>
        <end position="237"/>
    </location>
</feature>
<dbReference type="PANTHER" id="PTHR30273:SF2">
    <property type="entry name" value="PROTEIN FECR"/>
    <property type="match status" value="1"/>
</dbReference>
<keyword evidence="1" id="KW-1133">Transmembrane helix</keyword>